<gene>
    <name evidence="1" type="ORF">FIV42_07605</name>
</gene>
<dbReference type="OrthoDB" id="9799122at2"/>
<name>A0A4Y6PQH6_PERCE</name>
<dbReference type="SUPFAM" id="SSF52833">
    <property type="entry name" value="Thioredoxin-like"/>
    <property type="match status" value="1"/>
</dbReference>
<accession>A0A5B8Y1K1</accession>
<evidence type="ECO:0000313" key="1">
    <source>
        <dbReference type="EMBL" id="QDG50601.1"/>
    </source>
</evidence>
<dbReference type="Gene3D" id="3.40.30.10">
    <property type="entry name" value="Glutaredoxin"/>
    <property type="match status" value="1"/>
</dbReference>
<evidence type="ECO:0000313" key="2">
    <source>
        <dbReference type="Proteomes" id="UP000315995"/>
    </source>
</evidence>
<dbReference type="AlphaFoldDB" id="A0A4Y6PQH6"/>
<reference evidence="1 2" key="1">
    <citation type="submission" date="2019-06" db="EMBL/GenBank/DDBJ databases">
        <title>Persicimonas caeni gen. nov., sp. nov., a predatory bacterium isolated from solar saltern.</title>
        <authorList>
            <person name="Wang S."/>
        </authorList>
    </citation>
    <scope>NUCLEOTIDE SEQUENCE [LARGE SCALE GENOMIC DNA]</scope>
    <source>
        <strain evidence="1 2">YN101</strain>
    </source>
</reference>
<keyword evidence="2" id="KW-1185">Reference proteome</keyword>
<sequence>MSSNSPVRIQYFSDVLCVWAYAAQIRLDHLIEHFGDQIEVSYHFLPIFAYAEQKVSRSWSERGGFEAYGDHVRGVCERFDHVELHPGTWGEVAPRSSSSVHHFLKAVQLLEECGEVDPTRHAELGGRTVFEETMWRTRTAFFAEARDISTLACQMNLAAELDLPVDSLRKLMSNGEAMAALFLDIELRDEFYVRGSPTYVLNEGRQVLYGNLGYRVIEANIEEILHRPEHGATWC</sequence>
<dbReference type="InterPro" id="IPR036249">
    <property type="entry name" value="Thioredoxin-like_sf"/>
</dbReference>
<dbReference type="EMBL" id="CP041186">
    <property type="protein sequence ID" value="QDG50601.1"/>
    <property type="molecule type" value="Genomic_DNA"/>
</dbReference>
<organism evidence="1 2">
    <name type="scientific">Persicimonas caeni</name>
    <dbReference type="NCBI Taxonomy" id="2292766"/>
    <lineage>
        <taxon>Bacteria</taxon>
        <taxon>Deltaproteobacteria</taxon>
        <taxon>Bradymonadales</taxon>
        <taxon>Bradymonadaceae</taxon>
        <taxon>Persicimonas</taxon>
    </lineage>
</organism>
<dbReference type="RefSeq" id="WP_141197093.1">
    <property type="nucleotide sequence ID" value="NZ_CP041186.1"/>
</dbReference>
<dbReference type="Proteomes" id="UP000315995">
    <property type="component" value="Chromosome"/>
</dbReference>
<proteinExistence type="predicted"/>
<accession>A0A4Y6PQH6</accession>
<protein>
    <submittedName>
        <fullName evidence="1">Disulfide bond formation protein DsbA</fullName>
    </submittedName>
</protein>